<dbReference type="RefSeq" id="WP_314510717.1">
    <property type="nucleotide sequence ID" value="NZ_JASJOU010000003.1"/>
</dbReference>
<proteinExistence type="predicted"/>
<dbReference type="AlphaFoldDB" id="A0AAE3R018"/>
<keyword evidence="2" id="KW-1185">Reference proteome</keyword>
<reference evidence="1" key="1">
    <citation type="submission" date="2023-05" db="EMBL/GenBank/DDBJ databases">
        <authorList>
            <person name="Zhang X."/>
        </authorList>
    </citation>
    <scope>NUCLEOTIDE SEQUENCE</scope>
    <source>
        <strain evidence="1">BD1B2-1</strain>
    </source>
</reference>
<accession>A0AAE3R018</accession>
<gene>
    <name evidence="1" type="ORF">QNI22_11220</name>
</gene>
<organism evidence="1 2">
    <name type="scientific">Xanthocytophaga agilis</name>
    <dbReference type="NCBI Taxonomy" id="3048010"/>
    <lineage>
        <taxon>Bacteria</taxon>
        <taxon>Pseudomonadati</taxon>
        <taxon>Bacteroidota</taxon>
        <taxon>Cytophagia</taxon>
        <taxon>Cytophagales</taxon>
        <taxon>Rhodocytophagaceae</taxon>
        <taxon>Xanthocytophaga</taxon>
    </lineage>
</organism>
<dbReference type="EMBL" id="JASJOU010000003">
    <property type="protein sequence ID" value="MDJ1501224.1"/>
    <property type="molecule type" value="Genomic_DNA"/>
</dbReference>
<dbReference type="Proteomes" id="UP001232063">
    <property type="component" value="Unassembled WGS sequence"/>
</dbReference>
<evidence type="ECO:0000313" key="2">
    <source>
        <dbReference type="Proteomes" id="UP001232063"/>
    </source>
</evidence>
<comment type="caution">
    <text evidence="1">The sequence shown here is derived from an EMBL/GenBank/DDBJ whole genome shotgun (WGS) entry which is preliminary data.</text>
</comment>
<protein>
    <submittedName>
        <fullName evidence="1">Uncharacterized protein</fullName>
    </submittedName>
</protein>
<sequence length="139" mass="16086">MKDANTRLKVGDIVENILSGAQMTIIHITSDKVFNQEIFHCAYFDKKYFMEIEIFQPEEIRFPSSSKDVERKESDMNISDMNMQDRVLCKHQVNSDKPVMKVTGLYPTSIPHVICKWLTLDGEIQTEILPLTALKKAEY</sequence>
<name>A0AAE3R018_9BACT</name>
<evidence type="ECO:0000313" key="1">
    <source>
        <dbReference type="EMBL" id="MDJ1501224.1"/>
    </source>
</evidence>